<dbReference type="InterPro" id="IPR013653">
    <property type="entry name" value="GCN5-like_dom"/>
</dbReference>
<dbReference type="OrthoDB" id="5372118at2759"/>
<reference evidence="3" key="1">
    <citation type="submission" date="2022-08" db="EMBL/GenBank/DDBJ databases">
        <title>A Global Phylogenomic Analysis of the Shiitake Genus Lentinula.</title>
        <authorList>
            <consortium name="DOE Joint Genome Institute"/>
            <person name="Sierra-Patev S."/>
            <person name="Min B."/>
            <person name="Naranjo-Ortiz M."/>
            <person name="Looney B."/>
            <person name="Konkel Z."/>
            <person name="Slot J.C."/>
            <person name="Sakamoto Y."/>
            <person name="Steenwyk J.L."/>
            <person name="Rokas A."/>
            <person name="Carro J."/>
            <person name="Camarero S."/>
            <person name="Ferreira P."/>
            <person name="Molpeceres G."/>
            <person name="Ruiz-Duenas F.J."/>
            <person name="Serrano A."/>
            <person name="Henrissat B."/>
            <person name="Drula E."/>
            <person name="Hughes K.W."/>
            <person name="Mata J.L."/>
            <person name="Ishikawa N.K."/>
            <person name="Vargas-Isla R."/>
            <person name="Ushijima S."/>
            <person name="Smith C.A."/>
            <person name="Ahrendt S."/>
            <person name="Andreopoulos W."/>
            <person name="He G."/>
            <person name="Labutti K."/>
            <person name="Lipzen A."/>
            <person name="Ng V."/>
            <person name="Riley R."/>
            <person name="Sandor L."/>
            <person name="Barry K."/>
            <person name="Martinez A.T."/>
            <person name="Xiao Y."/>
            <person name="Gibbons J.G."/>
            <person name="Terashima K."/>
            <person name="Grigoriev I.V."/>
            <person name="Hibbett D.S."/>
        </authorList>
    </citation>
    <scope>NUCLEOTIDE SEQUENCE</scope>
    <source>
        <strain evidence="3">JLM2183</strain>
    </source>
</reference>
<evidence type="ECO:0000256" key="1">
    <source>
        <dbReference type="ARBA" id="ARBA00022679"/>
    </source>
</evidence>
<organism evidence="3 4">
    <name type="scientific">Lentinula aciculospora</name>
    <dbReference type="NCBI Taxonomy" id="153920"/>
    <lineage>
        <taxon>Eukaryota</taxon>
        <taxon>Fungi</taxon>
        <taxon>Dikarya</taxon>
        <taxon>Basidiomycota</taxon>
        <taxon>Agaricomycotina</taxon>
        <taxon>Agaricomycetes</taxon>
        <taxon>Agaricomycetidae</taxon>
        <taxon>Agaricales</taxon>
        <taxon>Marasmiineae</taxon>
        <taxon>Omphalotaceae</taxon>
        <taxon>Lentinula</taxon>
    </lineage>
</organism>
<evidence type="ECO:0000259" key="2">
    <source>
        <dbReference type="PROSITE" id="PS51186"/>
    </source>
</evidence>
<feature type="domain" description="N-acetyltransferase" evidence="2">
    <location>
        <begin position="194"/>
        <end position="358"/>
    </location>
</feature>
<dbReference type="Gene3D" id="3.40.630.30">
    <property type="match status" value="1"/>
</dbReference>
<name>A0A9W9DHE7_9AGAR</name>
<dbReference type="InterPro" id="IPR016181">
    <property type="entry name" value="Acyl_CoA_acyltransferase"/>
</dbReference>
<dbReference type="InterPro" id="IPR050769">
    <property type="entry name" value="NAT_camello-type"/>
</dbReference>
<dbReference type="CDD" id="cd04301">
    <property type="entry name" value="NAT_SF"/>
    <property type="match status" value="1"/>
</dbReference>
<evidence type="ECO:0000313" key="3">
    <source>
        <dbReference type="EMBL" id="KAJ4470817.1"/>
    </source>
</evidence>
<dbReference type="PROSITE" id="PS51186">
    <property type="entry name" value="GNAT"/>
    <property type="match status" value="1"/>
</dbReference>
<dbReference type="GO" id="GO:0008080">
    <property type="term" value="F:N-acetyltransferase activity"/>
    <property type="evidence" value="ECO:0007669"/>
    <property type="project" value="InterPro"/>
</dbReference>
<keyword evidence="4" id="KW-1185">Reference proteome</keyword>
<dbReference type="EMBL" id="JAOTPV010000024">
    <property type="protein sequence ID" value="KAJ4470817.1"/>
    <property type="molecule type" value="Genomic_DNA"/>
</dbReference>
<accession>A0A9W9DHE7</accession>
<dbReference type="InterPro" id="IPR000182">
    <property type="entry name" value="GNAT_dom"/>
</dbReference>
<keyword evidence="1" id="KW-0808">Transferase</keyword>
<evidence type="ECO:0000313" key="4">
    <source>
        <dbReference type="Proteomes" id="UP001150266"/>
    </source>
</evidence>
<protein>
    <submittedName>
        <fullName evidence="3">Acyl-CoA N-acyltransferase</fullName>
    </submittedName>
</protein>
<dbReference type="AlphaFoldDB" id="A0A9W9DHE7"/>
<dbReference type="PANTHER" id="PTHR13947">
    <property type="entry name" value="GNAT FAMILY N-ACETYLTRANSFERASE"/>
    <property type="match status" value="1"/>
</dbReference>
<dbReference type="Proteomes" id="UP001150266">
    <property type="component" value="Unassembled WGS sequence"/>
</dbReference>
<gene>
    <name evidence="3" type="ORF">J3R30DRAFT_1124302</name>
</gene>
<proteinExistence type="predicted"/>
<dbReference type="Pfam" id="PF08445">
    <property type="entry name" value="FR47"/>
    <property type="match status" value="1"/>
</dbReference>
<dbReference type="PANTHER" id="PTHR13947:SF37">
    <property type="entry name" value="LD18367P"/>
    <property type="match status" value="1"/>
</dbReference>
<dbReference type="SUPFAM" id="SSF55729">
    <property type="entry name" value="Acyl-CoA N-acyltransferases (Nat)"/>
    <property type="match status" value="1"/>
</dbReference>
<sequence length="358" mass="40215">MPSIPTPISRTPEGSNLEINTYDIASLIPSTVLTTLRQNSIRTNVVLPLIEKAVLNDLGEESFDDEDLWITCSSVDLEGNSTLDLVLSCTRSEMGKYPIFIVATVPFSQLTFQFLAPRVYNLVLALERAVISLRRVYSIFAPDIIAHLFAEYWTECTGVAVHDENPYYSAMLSSCTRESFRNRQETRAHEGVRYNLRPARYSDLRAVAELCYGFAAESKPFVLDEAGASKEAQILIRNEQVWVHETQSGDKFQPQIACLVAYTRNTPTTATITKVMTSPSHRGKGCAQRLVRQVCKHLLYNGKHSVALYVAHNNKPASRVYHNVGFVGLRPTNDIPIEGVERWSEIGFDQSKVELGHW</sequence>
<comment type="caution">
    <text evidence="3">The sequence shown here is derived from an EMBL/GenBank/DDBJ whole genome shotgun (WGS) entry which is preliminary data.</text>
</comment>